<sequence>MDDKKQTCDSNFQAADAETFPFGTKGVPIGRQKQGRYSLKDEQVSLPCAVVRQGAIENNLQWMQSFAHHHHVKLCPHGKTTMSPDLFKQQLEEGAWGLTVASPAQAEVAVMAGATNIIIANQVVGNVNMQMVAELIKQYGVVVYACVDSLSNVHSWQAIAEQEQVTVPLFIELGVQGGRCGCRHAEDVHAIAAEIQASPHLSLRGIEVYEGVINGEHAEQDIRQFLQLAISLLEALKSKYALKEAIVSGAGSAWYDVVAEEFNALNGITGVIRPGCYAIHDTGIYESAQNQVQARASASQGVACDISGDLVSSLEVWAHVVSVPEDGKVIVGIGKRDVAFDAGLPTIERLIREGVEQPLPVMTATKVMDQHMFVEAPNGGLNVGDIVVMSTSHPCLTFDKWRFIGVVDEQDCVVNWMPTCF</sequence>
<dbReference type="Gene3D" id="3.20.20.10">
    <property type="entry name" value="Alanine racemase"/>
    <property type="match status" value="1"/>
</dbReference>
<evidence type="ECO:0000256" key="1">
    <source>
        <dbReference type="ARBA" id="ARBA00005323"/>
    </source>
</evidence>
<gene>
    <name evidence="4" type="ORF">LRP50_20180</name>
</gene>
<keyword evidence="2" id="KW-0456">Lyase</keyword>
<keyword evidence="4" id="KW-0413">Isomerase</keyword>
<dbReference type="InterPro" id="IPR026956">
    <property type="entry name" value="D-ser_dehydrat-like_dom"/>
</dbReference>
<evidence type="ECO:0000313" key="5">
    <source>
        <dbReference type="Proteomes" id="UP001149400"/>
    </source>
</evidence>
<reference evidence="4" key="1">
    <citation type="submission" date="2021-12" db="EMBL/GenBank/DDBJ databases">
        <title>Enterovibrio ZSDZ35 sp. nov. and Enterovibrio ZSDZ42 sp. nov., isolated from coastal seawater in Qingdao.</title>
        <authorList>
            <person name="Zhang P."/>
        </authorList>
    </citation>
    <scope>NUCLEOTIDE SEQUENCE</scope>
    <source>
        <strain evidence="4">ZSDZ42</strain>
    </source>
</reference>
<dbReference type="SUPFAM" id="SSF51419">
    <property type="entry name" value="PLP-binding barrel"/>
    <property type="match status" value="1"/>
</dbReference>
<proteinExistence type="inferred from homology"/>
<dbReference type="Pfam" id="PF01168">
    <property type="entry name" value="Ala_racemase_N"/>
    <property type="match status" value="1"/>
</dbReference>
<dbReference type="Gene3D" id="2.40.37.20">
    <property type="entry name" value="D-serine dehydratase-like domain"/>
    <property type="match status" value="1"/>
</dbReference>
<dbReference type="EC" id="5.1.1.1" evidence="4"/>
<dbReference type="InterPro" id="IPR051466">
    <property type="entry name" value="D-amino_acid_metab_enzyme"/>
</dbReference>
<evidence type="ECO:0000313" key="4">
    <source>
        <dbReference type="EMBL" id="MDD1795454.1"/>
    </source>
</evidence>
<dbReference type="GO" id="GO:0008784">
    <property type="term" value="F:alanine racemase activity"/>
    <property type="evidence" value="ECO:0007669"/>
    <property type="project" value="UniProtKB-EC"/>
</dbReference>
<protein>
    <submittedName>
        <fullName evidence="4">Alanine racemase</fullName>
        <ecNumber evidence="4">5.1.1.1</ecNumber>
    </submittedName>
</protein>
<dbReference type="SMART" id="SM01119">
    <property type="entry name" value="D-ser_dehydrat"/>
    <property type="match status" value="1"/>
</dbReference>
<comment type="similarity">
    <text evidence="1">Belongs to the DSD1 family.</text>
</comment>
<evidence type="ECO:0000256" key="2">
    <source>
        <dbReference type="ARBA" id="ARBA00023239"/>
    </source>
</evidence>
<name>A0ABT5R5A4_9GAMM</name>
<accession>A0ABT5R5A4</accession>
<dbReference type="InterPro" id="IPR042208">
    <property type="entry name" value="D-ser_dehydrat-like_sf"/>
</dbReference>
<dbReference type="InterPro" id="IPR029066">
    <property type="entry name" value="PLP-binding_barrel"/>
</dbReference>
<dbReference type="EMBL" id="JAJUBC010000029">
    <property type="protein sequence ID" value="MDD1795454.1"/>
    <property type="molecule type" value="Genomic_DNA"/>
</dbReference>
<dbReference type="InterPro" id="IPR001608">
    <property type="entry name" value="Ala_racemase_N"/>
</dbReference>
<organism evidence="4 5">
    <name type="scientific">Enterovibrio gelatinilyticus</name>
    <dbReference type="NCBI Taxonomy" id="2899819"/>
    <lineage>
        <taxon>Bacteria</taxon>
        <taxon>Pseudomonadati</taxon>
        <taxon>Pseudomonadota</taxon>
        <taxon>Gammaproteobacteria</taxon>
        <taxon>Vibrionales</taxon>
        <taxon>Vibrionaceae</taxon>
        <taxon>Enterovibrio</taxon>
    </lineage>
</organism>
<keyword evidence="5" id="KW-1185">Reference proteome</keyword>
<dbReference type="PANTHER" id="PTHR28004">
    <property type="entry name" value="ZGC:162816-RELATED"/>
    <property type="match status" value="1"/>
</dbReference>
<feature type="domain" description="D-serine dehydratase-like" evidence="3">
    <location>
        <begin position="313"/>
        <end position="408"/>
    </location>
</feature>
<dbReference type="Pfam" id="PF14031">
    <property type="entry name" value="D-ser_dehydrat"/>
    <property type="match status" value="1"/>
</dbReference>
<dbReference type="PANTHER" id="PTHR28004:SF8">
    <property type="entry name" value="D-SERINE DEAMINASE"/>
    <property type="match status" value="1"/>
</dbReference>
<dbReference type="RefSeq" id="WP_274166247.1">
    <property type="nucleotide sequence ID" value="NZ_JAJUBC010000029.1"/>
</dbReference>
<evidence type="ECO:0000259" key="3">
    <source>
        <dbReference type="SMART" id="SM01119"/>
    </source>
</evidence>
<dbReference type="Proteomes" id="UP001149400">
    <property type="component" value="Unassembled WGS sequence"/>
</dbReference>
<comment type="caution">
    <text evidence="4">The sequence shown here is derived from an EMBL/GenBank/DDBJ whole genome shotgun (WGS) entry which is preliminary data.</text>
</comment>